<dbReference type="SUPFAM" id="SSF52266">
    <property type="entry name" value="SGNH hydrolase"/>
    <property type="match status" value="1"/>
</dbReference>
<dbReference type="PANTHER" id="PTHR45642:SF147">
    <property type="entry name" value="GDSL ESTERASE_LIPASE EXL3"/>
    <property type="match status" value="1"/>
</dbReference>
<evidence type="ECO:0000313" key="3">
    <source>
        <dbReference type="EMBL" id="VVA25806.1"/>
    </source>
</evidence>
<dbReference type="Proteomes" id="UP000327085">
    <property type="component" value="Chromosome 1"/>
</dbReference>
<dbReference type="Gramene" id="VVA25806">
    <property type="protein sequence ID" value="VVA25806"/>
    <property type="gene ID" value="Prudul26B023419"/>
</dbReference>
<dbReference type="OMA" id="DMIADPG"/>
<comment type="similarity">
    <text evidence="1">Belongs to the 'GDSL' lipolytic enzyme family.</text>
</comment>
<dbReference type="EMBL" id="CABIKO010000098">
    <property type="protein sequence ID" value="VVA25806.1"/>
    <property type="molecule type" value="Genomic_DNA"/>
</dbReference>
<dbReference type="InterPro" id="IPR050592">
    <property type="entry name" value="GDSL_lipolytic_enzyme"/>
</dbReference>
<keyword evidence="2" id="KW-0732">Signal</keyword>
<feature type="chain" id="PRO_5022811428" evidence="2">
    <location>
        <begin position="22"/>
        <end position="361"/>
    </location>
</feature>
<dbReference type="InParanoid" id="A0A5E4FD00"/>
<dbReference type="InterPro" id="IPR035669">
    <property type="entry name" value="SGNH_plant_lipase-like"/>
</dbReference>
<dbReference type="FunFam" id="3.40.50.1110:FF:000003">
    <property type="entry name" value="GDSL esterase/lipase APG"/>
    <property type="match status" value="1"/>
</dbReference>
<dbReference type="PROSITE" id="PS01098">
    <property type="entry name" value="LIPASE_GDSL_SER"/>
    <property type="match status" value="1"/>
</dbReference>
<feature type="signal peptide" evidence="2">
    <location>
        <begin position="1"/>
        <end position="21"/>
    </location>
</feature>
<dbReference type="GO" id="GO:0016298">
    <property type="term" value="F:lipase activity"/>
    <property type="evidence" value="ECO:0007669"/>
    <property type="project" value="InterPro"/>
</dbReference>
<reference evidence="4" key="1">
    <citation type="journal article" date="2020" name="Plant J.">
        <title>Transposons played a major role in the diversification between the closely related almond and peach genomes: results from the almond genome sequence.</title>
        <authorList>
            <person name="Alioto T."/>
            <person name="Alexiou K.G."/>
            <person name="Bardil A."/>
            <person name="Barteri F."/>
            <person name="Castanera R."/>
            <person name="Cruz F."/>
            <person name="Dhingra A."/>
            <person name="Duval H."/>
            <person name="Fernandez I Marti A."/>
            <person name="Frias L."/>
            <person name="Galan B."/>
            <person name="Garcia J.L."/>
            <person name="Howad W."/>
            <person name="Gomez-Garrido J."/>
            <person name="Gut M."/>
            <person name="Julca I."/>
            <person name="Morata J."/>
            <person name="Puigdomenech P."/>
            <person name="Ribeca P."/>
            <person name="Rubio Cabetas M.J."/>
            <person name="Vlasova A."/>
            <person name="Wirthensohn M."/>
            <person name="Garcia-Mas J."/>
            <person name="Gabaldon T."/>
            <person name="Casacuberta J.M."/>
            <person name="Arus P."/>
        </authorList>
    </citation>
    <scope>NUCLEOTIDE SEQUENCE [LARGE SCALE GENOMIC DNA]</scope>
    <source>
        <strain evidence="4">cv. Texas</strain>
    </source>
</reference>
<dbReference type="GO" id="GO:0006629">
    <property type="term" value="P:lipid metabolic process"/>
    <property type="evidence" value="ECO:0007669"/>
    <property type="project" value="InterPro"/>
</dbReference>
<organism evidence="3 4">
    <name type="scientific">Prunus dulcis</name>
    <name type="common">Almond</name>
    <name type="synonym">Amygdalus dulcis</name>
    <dbReference type="NCBI Taxonomy" id="3755"/>
    <lineage>
        <taxon>Eukaryota</taxon>
        <taxon>Viridiplantae</taxon>
        <taxon>Streptophyta</taxon>
        <taxon>Embryophyta</taxon>
        <taxon>Tracheophyta</taxon>
        <taxon>Spermatophyta</taxon>
        <taxon>Magnoliopsida</taxon>
        <taxon>eudicotyledons</taxon>
        <taxon>Gunneridae</taxon>
        <taxon>Pentapetalae</taxon>
        <taxon>rosids</taxon>
        <taxon>fabids</taxon>
        <taxon>Rosales</taxon>
        <taxon>Rosaceae</taxon>
        <taxon>Amygdaloideae</taxon>
        <taxon>Amygdaleae</taxon>
        <taxon>Prunus</taxon>
    </lineage>
</organism>
<dbReference type="InterPro" id="IPR008265">
    <property type="entry name" value="Lipase_GDSL_AS"/>
</dbReference>
<dbReference type="AlphaFoldDB" id="A0A5E4FD00"/>
<evidence type="ECO:0000256" key="2">
    <source>
        <dbReference type="SAM" id="SignalP"/>
    </source>
</evidence>
<evidence type="ECO:0000256" key="1">
    <source>
        <dbReference type="ARBA" id="ARBA00008668"/>
    </source>
</evidence>
<dbReference type="InterPro" id="IPR001087">
    <property type="entry name" value="GDSL"/>
</dbReference>
<name>A0A5E4FD00_PRUDU</name>
<dbReference type="InterPro" id="IPR036514">
    <property type="entry name" value="SGNH_hydro_sf"/>
</dbReference>
<evidence type="ECO:0000313" key="4">
    <source>
        <dbReference type="Proteomes" id="UP000327085"/>
    </source>
</evidence>
<dbReference type="CDD" id="cd01837">
    <property type="entry name" value="SGNH_plant_lipase_like"/>
    <property type="match status" value="1"/>
</dbReference>
<dbReference type="Gene3D" id="3.40.50.1110">
    <property type="entry name" value="SGNH hydrolase"/>
    <property type="match status" value="1"/>
</dbReference>
<dbReference type="GO" id="GO:0005576">
    <property type="term" value="C:extracellular region"/>
    <property type="evidence" value="ECO:0007669"/>
    <property type="project" value="TreeGrafter"/>
</dbReference>
<accession>A0A5E4FD00</accession>
<dbReference type="Pfam" id="PF00657">
    <property type="entry name" value="Lipase_GDSL"/>
    <property type="match status" value="1"/>
</dbReference>
<gene>
    <name evidence="3" type="ORF">ALMOND_2B023419</name>
</gene>
<sequence>MNNLFFFMFVYVDLILSTAQAIVKLPNNVTIPGVFMFGDSIVDTGNNNNLTTLVKSNFLPYGRDFMGGLPTGRFGNGKVPSDLIVEDLGIKELLPAYLDPCLQAEDLPTGVNFASGGAGFDPLTSKLMLVIPLSEQLQLLKEYIEKLKKYVGEERASSIISNSLFVVAAGSDDIVNTYYHTPARFWKYDIYAYTDLMLTEASAFVQKLYTLGARRIGVISVPPLGCIPAQRTLGGGPERKCVERYNEAAELFNKKLSAELDRLNSHQFHATVAFFMDVYGPFLDIIHNPQKYGFEVINRGCCGTGIIEVAAFCNQCSPNTCKNATNYVFWDSYHPSERAYRIITHQVLHKSIRAFFHSQNK</sequence>
<dbReference type="PANTHER" id="PTHR45642">
    <property type="entry name" value="GDSL ESTERASE/LIPASE EXL3"/>
    <property type="match status" value="1"/>
</dbReference>
<protein>
    <submittedName>
        <fullName evidence="3">PREDICTED: GDSL</fullName>
    </submittedName>
</protein>
<proteinExistence type="inferred from homology"/>